<accession>A0A0H0XLB7</accession>
<name>A0A0H0XLB7_9SPHN</name>
<organism evidence="2 3">
    <name type="scientific">Aurantiacibacter marinus</name>
    <dbReference type="NCBI Taxonomy" id="874156"/>
    <lineage>
        <taxon>Bacteria</taxon>
        <taxon>Pseudomonadati</taxon>
        <taxon>Pseudomonadota</taxon>
        <taxon>Alphaproteobacteria</taxon>
        <taxon>Sphingomonadales</taxon>
        <taxon>Erythrobacteraceae</taxon>
        <taxon>Aurantiacibacter</taxon>
    </lineage>
</organism>
<proteinExistence type="predicted"/>
<protein>
    <recommendedName>
        <fullName evidence="4">Replication protein</fullName>
    </recommendedName>
</protein>
<dbReference type="PATRIC" id="fig|874156.12.peg.2783"/>
<sequence length="272" mass="31707">MQKATSQMKSCRAYKKMIAEFNLQGHIRALEVTHSWANGWHPHHHEILFVDNENLSDKDIKEFEKNSYEIWKKYAEKNGLGTPSREHGLRDDYRKGTGDSDAVGYYVSKFGFEMTYSHSKQGKQGSRTPWNILLDIYGNQNGEKYLKWSPDVELLKEFGKAMKGRAQLFWSRGLKELLNVNDESDEEIADKPMKHHVRSLSDKEWNAILWADSRGKVLDVATNEPMFLDGFIDSLVSKMENHYRKLQANERERERWIRESTNQAIDDVFCPG</sequence>
<evidence type="ECO:0008006" key="4">
    <source>
        <dbReference type="Google" id="ProtNLM"/>
    </source>
</evidence>
<comment type="caution">
    <text evidence="2">The sequence shown here is derived from an EMBL/GenBank/DDBJ whole genome shotgun (WGS) entry which is preliminary data.</text>
</comment>
<feature type="coiled-coil region" evidence="1">
    <location>
        <begin position="232"/>
        <end position="259"/>
    </location>
</feature>
<evidence type="ECO:0000256" key="1">
    <source>
        <dbReference type="SAM" id="Coils"/>
    </source>
</evidence>
<dbReference type="EMBL" id="LBHU01000006">
    <property type="protein sequence ID" value="KLI62762.1"/>
    <property type="molecule type" value="Genomic_DNA"/>
</dbReference>
<dbReference type="AlphaFoldDB" id="A0A0H0XLB7"/>
<dbReference type="Proteomes" id="UP000053455">
    <property type="component" value="Unassembled WGS sequence"/>
</dbReference>
<keyword evidence="1" id="KW-0175">Coiled coil</keyword>
<keyword evidence="3" id="KW-1185">Reference proteome</keyword>
<evidence type="ECO:0000313" key="2">
    <source>
        <dbReference type="EMBL" id="KLI62762.1"/>
    </source>
</evidence>
<gene>
    <name evidence="2" type="ORF">AAV99_13495</name>
</gene>
<reference evidence="2 3" key="1">
    <citation type="submission" date="2015-04" db="EMBL/GenBank/DDBJ databases">
        <title>The draft genome sequence of Erythrobacter marinus HWDM-33.</title>
        <authorList>
            <person name="Zhuang L."/>
            <person name="Liu Y."/>
            <person name="Shao Z."/>
        </authorList>
    </citation>
    <scope>NUCLEOTIDE SEQUENCE [LARGE SCALE GENOMIC DNA]</scope>
    <source>
        <strain evidence="2 3">HWDM-33</strain>
    </source>
</reference>
<evidence type="ECO:0000313" key="3">
    <source>
        <dbReference type="Proteomes" id="UP000053455"/>
    </source>
</evidence>